<dbReference type="Pfam" id="PF00733">
    <property type="entry name" value="Asn_synthase"/>
    <property type="match status" value="1"/>
</dbReference>
<dbReference type="InterPro" id="IPR014729">
    <property type="entry name" value="Rossmann-like_a/b/a_fold"/>
</dbReference>
<dbReference type="GO" id="GO:0005524">
    <property type="term" value="F:ATP binding"/>
    <property type="evidence" value="ECO:0007669"/>
    <property type="project" value="UniProtKB-KW"/>
</dbReference>
<dbReference type="STRING" id="1499967.U27_06409"/>
<dbReference type="HOGENOM" id="CLU_014658_3_1_0"/>
<dbReference type="GO" id="GO:0004066">
    <property type="term" value="F:asparagine synthase (glutamine-hydrolyzing) activity"/>
    <property type="evidence" value="ECO:0007669"/>
    <property type="project" value="UniProtKB-EC"/>
</dbReference>
<dbReference type="AlphaFoldDB" id="A0A081C4C0"/>
<dbReference type="InterPro" id="IPR001962">
    <property type="entry name" value="Asn_synthase"/>
</dbReference>
<dbReference type="Proteomes" id="UP000030661">
    <property type="component" value="Unassembled WGS sequence"/>
</dbReference>
<evidence type="ECO:0000256" key="5">
    <source>
        <dbReference type="ARBA" id="ARBA00022840"/>
    </source>
</evidence>
<keyword evidence="13" id="KW-1185">Reference proteome</keyword>
<dbReference type="PANTHER" id="PTHR43284">
    <property type="entry name" value="ASPARAGINE SYNTHETASE (GLUTAMINE-HYDROLYZING)"/>
    <property type="match status" value="1"/>
</dbReference>
<reference evidence="12" key="1">
    <citation type="journal article" date="2015" name="PeerJ">
        <title>First genomic representation of candidate bacterial phylum KSB3 points to enhanced environmental sensing as a trigger of wastewater bulking.</title>
        <authorList>
            <person name="Sekiguchi Y."/>
            <person name="Ohashi A."/>
            <person name="Parks D.H."/>
            <person name="Yamauchi T."/>
            <person name="Tyson G.W."/>
            <person name="Hugenholtz P."/>
        </authorList>
    </citation>
    <scope>NUCLEOTIDE SEQUENCE [LARGE SCALE GENOMIC DNA]</scope>
</reference>
<feature type="binding site" evidence="9">
    <location>
        <position position="101"/>
    </location>
    <ligand>
        <name>L-glutamine</name>
        <dbReference type="ChEBI" id="CHEBI:58359"/>
    </ligand>
</feature>
<evidence type="ECO:0000256" key="8">
    <source>
        <dbReference type="PIRSR" id="PIRSR001589-1"/>
    </source>
</evidence>
<feature type="domain" description="Glutamine amidotransferase type-2" evidence="11">
    <location>
        <begin position="2"/>
        <end position="214"/>
    </location>
</feature>
<dbReference type="CDD" id="cd00712">
    <property type="entry name" value="AsnB"/>
    <property type="match status" value="1"/>
</dbReference>
<evidence type="ECO:0000259" key="11">
    <source>
        <dbReference type="PROSITE" id="PS51278"/>
    </source>
</evidence>
<dbReference type="InterPro" id="IPR033738">
    <property type="entry name" value="AsnB_N"/>
</dbReference>
<dbReference type="PANTHER" id="PTHR43284:SF1">
    <property type="entry name" value="ASPARAGINE SYNTHETASE"/>
    <property type="match status" value="1"/>
</dbReference>
<dbReference type="InterPro" id="IPR051786">
    <property type="entry name" value="ASN_synthetase/amidase"/>
</dbReference>
<evidence type="ECO:0000256" key="9">
    <source>
        <dbReference type="PIRSR" id="PIRSR001589-2"/>
    </source>
</evidence>
<evidence type="ECO:0000256" key="4">
    <source>
        <dbReference type="ARBA" id="ARBA00022741"/>
    </source>
</evidence>
<dbReference type="CDD" id="cd01991">
    <property type="entry name" value="Asn_synthase_B_C"/>
    <property type="match status" value="1"/>
</dbReference>
<evidence type="ECO:0000256" key="3">
    <source>
        <dbReference type="ARBA" id="ARBA00012737"/>
    </source>
</evidence>
<dbReference type="Pfam" id="PF13537">
    <property type="entry name" value="GATase_7"/>
    <property type="match status" value="1"/>
</dbReference>
<proteinExistence type="inferred from homology"/>
<keyword evidence="4 9" id="KW-0547">Nucleotide-binding</keyword>
<evidence type="ECO:0000256" key="6">
    <source>
        <dbReference type="ARBA" id="ARBA00022962"/>
    </source>
</evidence>
<feature type="binding site" evidence="9">
    <location>
        <position position="291"/>
    </location>
    <ligand>
        <name>ATP</name>
        <dbReference type="ChEBI" id="CHEBI:30616"/>
    </ligand>
</feature>
<dbReference type="SUPFAM" id="SSF52402">
    <property type="entry name" value="Adenine nucleotide alpha hydrolases-like"/>
    <property type="match status" value="1"/>
</dbReference>
<keyword evidence="5 9" id="KW-0067">ATP-binding</keyword>
<dbReference type="Gene3D" id="3.40.50.620">
    <property type="entry name" value="HUPs"/>
    <property type="match status" value="1"/>
</dbReference>
<evidence type="ECO:0000313" key="12">
    <source>
        <dbReference type="EMBL" id="GAK59425.1"/>
    </source>
</evidence>
<accession>A0A081C4C0</accession>
<dbReference type="EC" id="6.3.5.4" evidence="3"/>
<evidence type="ECO:0000256" key="1">
    <source>
        <dbReference type="ARBA" id="ARBA00005187"/>
    </source>
</evidence>
<protein>
    <recommendedName>
        <fullName evidence="3">asparagine synthase (glutamine-hydrolyzing)</fullName>
        <ecNumber evidence="3">6.3.5.4</ecNumber>
    </recommendedName>
</protein>
<name>A0A081C4C0_VECG1</name>
<dbReference type="NCBIfam" id="TIGR01536">
    <property type="entry name" value="asn_synth_AEB"/>
    <property type="match status" value="1"/>
</dbReference>
<dbReference type="PROSITE" id="PS51278">
    <property type="entry name" value="GATASE_TYPE_2"/>
    <property type="match status" value="1"/>
</dbReference>
<comment type="pathway">
    <text evidence="1">Amino-acid biosynthesis; L-asparagine biosynthesis; L-asparagine from L-aspartate (L-Gln route): step 1/1.</text>
</comment>
<feature type="site" description="Important for beta-aspartyl-AMP intermediate formation" evidence="10">
    <location>
        <position position="365"/>
    </location>
</feature>
<dbReference type="InterPro" id="IPR006426">
    <property type="entry name" value="Asn_synth_AEB"/>
</dbReference>
<keyword evidence="6 8" id="KW-0315">Glutamine amidotransferase</keyword>
<dbReference type="Gene3D" id="3.60.20.10">
    <property type="entry name" value="Glutamine Phosphoribosylpyrophosphate, subunit 1, domain 1"/>
    <property type="match status" value="1"/>
</dbReference>
<evidence type="ECO:0000256" key="7">
    <source>
        <dbReference type="ARBA" id="ARBA00048741"/>
    </source>
</evidence>
<dbReference type="GO" id="GO:0006529">
    <property type="term" value="P:asparagine biosynthetic process"/>
    <property type="evidence" value="ECO:0007669"/>
    <property type="project" value="UniProtKB-KW"/>
</dbReference>
<dbReference type="GO" id="GO:0005829">
    <property type="term" value="C:cytosol"/>
    <property type="evidence" value="ECO:0007669"/>
    <property type="project" value="TreeGrafter"/>
</dbReference>
<gene>
    <name evidence="12" type="ORF">U27_06409</name>
</gene>
<feature type="active site" description="For GATase activity" evidence="8">
    <location>
        <position position="2"/>
    </location>
</feature>
<keyword evidence="8" id="KW-0061">Asparagine biosynthesis</keyword>
<comment type="similarity">
    <text evidence="2">Belongs to the asparagine synthetase family.</text>
</comment>
<evidence type="ECO:0000256" key="2">
    <source>
        <dbReference type="ARBA" id="ARBA00005752"/>
    </source>
</evidence>
<dbReference type="InterPro" id="IPR029055">
    <property type="entry name" value="Ntn_hydrolases_N"/>
</dbReference>
<dbReference type="PIRSF" id="PIRSF001589">
    <property type="entry name" value="Asn_synthetase_glu-h"/>
    <property type="match status" value="1"/>
</dbReference>
<evidence type="ECO:0000313" key="13">
    <source>
        <dbReference type="Proteomes" id="UP000030661"/>
    </source>
</evidence>
<dbReference type="InterPro" id="IPR017932">
    <property type="entry name" value="GATase_2_dom"/>
</dbReference>
<dbReference type="SUPFAM" id="SSF56235">
    <property type="entry name" value="N-terminal nucleophile aminohydrolases (Ntn hydrolases)"/>
    <property type="match status" value="1"/>
</dbReference>
<dbReference type="eggNOG" id="COG0367">
    <property type="taxonomic scope" value="Bacteria"/>
</dbReference>
<keyword evidence="8" id="KW-0028">Amino-acid biosynthesis</keyword>
<dbReference type="EMBL" id="DF820470">
    <property type="protein sequence ID" value="GAK59425.1"/>
    <property type="molecule type" value="Genomic_DNA"/>
</dbReference>
<evidence type="ECO:0000256" key="10">
    <source>
        <dbReference type="PIRSR" id="PIRSR001589-3"/>
    </source>
</evidence>
<organism evidence="12">
    <name type="scientific">Vecturithrix granuli</name>
    <dbReference type="NCBI Taxonomy" id="1499967"/>
    <lineage>
        <taxon>Bacteria</taxon>
        <taxon>Candidatus Moduliflexota</taxon>
        <taxon>Candidatus Vecturitrichia</taxon>
        <taxon>Candidatus Vecturitrichales</taxon>
        <taxon>Candidatus Vecturitrichaceae</taxon>
        <taxon>Candidatus Vecturithrix</taxon>
    </lineage>
</organism>
<comment type="catalytic activity">
    <reaction evidence="7">
        <text>L-aspartate + L-glutamine + ATP + H2O = L-asparagine + L-glutamate + AMP + diphosphate + H(+)</text>
        <dbReference type="Rhea" id="RHEA:12228"/>
        <dbReference type="ChEBI" id="CHEBI:15377"/>
        <dbReference type="ChEBI" id="CHEBI:15378"/>
        <dbReference type="ChEBI" id="CHEBI:29985"/>
        <dbReference type="ChEBI" id="CHEBI:29991"/>
        <dbReference type="ChEBI" id="CHEBI:30616"/>
        <dbReference type="ChEBI" id="CHEBI:33019"/>
        <dbReference type="ChEBI" id="CHEBI:58048"/>
        <dbReference type="ChEBI" id="CHEBI:58359"/>
        <dbReference type="ChEBI" id="CHEBI:456215"/>
        <dbReference type="EC" id="6.3.5.4"/>
    </reaction>
</comment>
<sequence>MCGIAGSYNFRGSKGVDPELVQRMTDIIQHRGPDADGVYVKDNIGLGHRRLSIIDLSEAGRQPMFSLDRQFAIVFNGEIYNYLDYRENLQQRGHKFHSKTDTEVIIYLYREYGEQCVQYLRGMFAFAIWDEQQQQLFLAVDRLGKKPIYYYADDYRIVFGSELKCLLQDPTIPKEINYEALYDYLMYLYVPAPKTIFKHIYKLPPAHYLVCKPTGIHGPYEYWDLSFARVEEQHNESYFCEKLIELFEEATRIRLMSDVPLGAFLSGGIDSSGVVAMMAQSTKGQVITTSIGFEERQFNELDFARKVSQQYHTDHFERVVKADALGILDKIVWHFDEPFADSSAVPTYYVSKLSREKVTVALAGDAGDENFAGYAKYSIDMLEHALRTRIPNVIKQAIITPLANIYPQWDWLPQYLRGKFFLTNLTLSHAHGFYRTNTYLTQHEQNQLLSEDFKRSIHGYDPFTVIEQFYKKADTDDPLSKMQYVDIKNYLPGDILVKVDRMSMANSLEVRAPMLDHKFMEFVATIPVRFKLHGQEKKYILKKALTPYLPPEILYRKKHGFEIPLDKWFRNELKDFSQETLLSSKTYSRGFFQPAYVEKMWQQHQSGQRNFGTNFWTLLMFELWYRRFMEL</sequence>